<feature type="chain" id="PRO_5040242453" description="Uncharacterized GPI-anchored protein At5g19230-like domain-containing protein" evidence="1">
    <location>
        <begin position="29"/>
        <end position="196"/>
    </location>
</feature>
<organism evidence="3 4">
    <name type="scientific">Protea cynaroides</name>
    <dbReference type="NCBI Taxonomy" id="273540"/>
    <lineage>
        <taxon>Eukaryota</taxon>
        <taxon>Viridiplantae</taxon>
        <taxon>Streptophyta</taxon>
        <taxon>Embryophyta</taxon>
        <taxon>Tracheophyta</taxon>
        <taxon>Spermatophyta</taxon>
        <taxon>Magnoliopsida</taxon>
        <taxon>Proteales</taxon>
        <taxon>Proteaceae</taxon>
        <taxon>Protea</taxon>
    </lineage>
</organism>
<feature type="signal peptide" evidence="1">
    <location>
        <begin position="1"/>
        <end position="28"/>
    </location>
</feature>
<feature type="domain" description="Uncharacterized GPI-anchored protein At5g19230-like" evidence="2">
    <location>
        <begin position="33"/>
        <end position="158"/>
    </location>
</feature>
<dbReference type="Pfam" id="PF25884">
    <property type="entry name" value="At5g19230"/>
    <property type="match status" value="1"/>
</dbReference>
<protein>
    <recommendedName>
        <fullName evidence="2">Uncharacterized GPI-anchored protein At5g19230-like domain-containing protein</fullName>
    </recommendedName>
</protein>
<name>A0A9Q0KEF1_9MAGN</name>
<reference evidence="3" key="1">
    <citation type="journal article" date="2023" name="Plant J.">
        <title>The genome of the king protea, Protea cynaroides.</title>
        <authorList>
            <person name="Chang J."/>
            <person name="Duong T.A."/>
            <person name="Schoeman C."/>
            <person name="Ma X."/>
            <person name="Roodt D."/>
            <person name="Barker N."/>
            <person name="Li Z."/>
            <person name="Van de Peer Y."/>
            <person name="Mizrachi E."/>
        </authorList>
    </citation>
    <scope>NUCLEOTIDE SEQUENCE</scope>
    <source>
        <tissue evidence="3">Young leaves</tissue>
    </source>
</reference>
<dbReference type="PROSITE" id="PS51257">
    <property type="entry name" value="PROKAR_LIPOPROTEIN"/>
    <property type="match status" value="1"/>
</dbReference>
<sequence>MALLRRFDLSLFVLFLLAMFLLSCQIRADDEKEQLLQDLNKYRASLNLSALKENDNADCLADQLAQQYKSQPCSNTTGADTVPGTETQFSNYPDLLAHCKLNTTDTRDGQIMPACVPGLVPSQVLSNYTKTQYNSYLNDSQYTGSGIGSEGNWIVVVLTTDTSSGNFAPATSLAPKIDVTCSLLTLLLGFCLLLVS</sequence>
<dbReference type="InterPro" id="IPR045285">
    <property type="entry name" value="At5g19230-like"/>
</dbReference>
<comment type="caution">
    <text evidence="3">The sequence shown here is derived from an EMBL/GenBank/DDBJ whole genome shotgun (WGS) entry which is preliminary data.</text>
</comment>
<dbReference type="OrthoDB" id="753138at2759"/>
<evidence type="ECO:0000259" key="2">
    <source>
        <dbReference type="Pfam" id="PF25884"/>
    </source>
</evidence>
<dbReference type="Proteomes" id="UP001141806">
    <property type="component" value="Unassembled WGS sequence"/>
</dbReference>
<accession>A0A9Q0KEF1</accession>
<dbReference type="PANTHER" id="PTHR33976:SF8">
    <property type="entry name" value="OS07G0645000 PROTEIN"/>
    <property type="match status" value="1"/>
</dbReference>
<dbReference type="AlphaFoldDB" id="A0A9Q0KEF1"/>
<dbReference type="EMBL" id="JAMYWD010000006">
    <property type="protein sequence ID" value="KAJ4968981.1"/>
    <property type="molecule type" value="Genomic_DNA"/>
</dbReference>
<keyword evidence="1" id="KW-0732">Signal</keyword>
<proteinExistence type="predicted"/>
<dbReference type="PANTHER" id="PTHR33976">
    <property type="entry name" value="OS07G0645000 PROTEIN"/>
    <property type="match status" value="1"/>
</dbReference>
<evidence type="ECO:0000313" key="3">
    <source>
        <dbReference type="EMBL" id="KAJ4968981.1"/>
    </source>
</evidence>
<gene>
    <name evidence="3" type="ORF">NE237_015682</name>
</gene>
<keyword evidence="4" id="KW-1185">Reference proteome</keyword>
<evidence type="ECO:0000256" key="1">
    <source>
        <dbReference type="SAM" id="SignalP"/>
    </source>
</evidence>
<dbReference type="InterPro" id="IPR059083">
    <property type="entry name" value="At5g19230_dom"/>
</dbReference>
<evidence type="ECO:0000313" key="4">
    <source>
        <dbReference type="Proteomes" id="UP001141806"/>
    </source>
</evidence>